<comment type="similarity">
    <text evidence="15">Belongs to the TRAFAC class myosin-kinesin ATPase superfamily. Kinesin family.</text>
</comment>
<dbReference type="GO" id="GO:0007018">
    <property type="term" value="P:microtubule-based movement"/>
    <property type="evidence" value="ECO:0007669"/>
    <property type="project" value="InterPro"/>
</dbReference>
<dbReference type="SMART" id="SM00129">
    <property type="entry name" value="KISc"/>
    <property type="match status" value="1"/>
</dbReference>
<dbReference type="SMR" id="R4JU55"/>
<sequence length="1540" mass="172884">MCEHPASIAHKSEDTECHFLSPIYGDFDAEGENTLPFTPEVSKTLSMCSITSSQIPFDSTSLSEKDVELNVPSSEKNPVKVSSDENVSKKLHVFGTMVSKAFFPSKWKGADDAYQKKQSTKPCSSVMGKCSGQKRNISSDIDVACPVMTKVERTTETGSKLAKSRLPLSLKKYATVNPCKDDKQVEPRKSICSVSAKVRNSQGSVGSGQQSYSQKATTALESKKVEGIAISQHECEIKSRVPITVPQVFEGSSESNVLPVQKRSLAVSRPIVDCENQENTAVTVAIRVRPLNEREIASEHKCVMFVLGQTIQIQHPQTNQHLSFQYDFCFWSLQPDDSSYSSQETVYNQLARPLLQGVFQGYNMCLFAYGQTGSGKSYTMMGFNEEAGVIPRFCEELFQNVNGTVQEEVKYHVEMSYFEIYNEKIHDLLTSPRDLAFNKVALKVREHPTLGPYVAGLSTYVIASFADVQTWLELGNKQRATAATGMNEKSSRSHSVFILSVTQTMRELLEGEVHDHTRTSRVNLVDLAGSERCNSAQTSGVRLKEGASINKSLLTLGKVISALSERSEAKRRNFIPYRDSLLTWLLRESLGGNSKTAMIATVSPAAVNLEESLSTLRYASQARNIINMARINEDSTAALIRELKEEIDKLKAAQQCVQGVDQEMYDASLQEIQSLRERLFIQDKELTETQKSWEEKLELAKQQKIEEAKELQKAGVCFKVDNMLPNLVNLNEDPQLSELLLYIIKEGQTKVGKQHPGSDHEIQLTGALIAENHCLIHNENGKVSLTPLPDAETFVNGNLVLGPVILHHGDRVILGGNHYFRFNHPTEVDRVRRCSVMPHTNQEGPRDFEFAKNELVEAQKHRIENEIEDARLQAQTDMMKELQAAKEMAQMELTQQKNLYENRIRQLERELEDELERKRSIKRNQKESRTTTGRDHLPPSGLSSQGCEMGIKHSKFIQVLELEKEKLVGQVEKMQQQQGKKNISAEKQAQWTALQLSIALQEANTISKSMNKHTLFSRYDLPVLSGEEQAVYVRVTNTKLGISTMWSQEKFEEKLVCMRELYQGSFEGNADDLFYDPTDTWEAESKQPSPKRTRNSLSRQTSGLLLGKVPTDVAVPSATFSSVCKQLVISEAELLGKEEDFPGLILQLLLLLHKVWASSNDVLMAYEQLEFGDLGVQPHIIKVSAAFSHMTTSARFLEVYPEQQVPCPHRQLLNELKKLGGSIAFLLHGCECDITSMIKSSKKQINQSVTAIAARLGQLSVFRRPNFIQGPEEKCGMEQAELISPDIKETFIDAVEKSIESQIDFHLREVLSIEEKCQKVSAESHKLAEDLRKSLLPVGNCLKNFMNKIKWFWAQFQALKAQKAKDVQDPALHELYYLYSTIGYYLTSLIGAWKELSHKGLQFISDRGVDFTTMRTDLDGFSKNASLLAKSFCSLYQDTADQHPGTDLSLVTKDFGTAVHELHSSARDLLRLVEVLGGVNCFNSGMFLPPNNKSLPGGPRADLGFHIWGRNRDFVRVAVAKWNHEALLREKMNAESKRTV</sequence>
<dbReference type="SMART" id="SM00240">
    <property type="entry name" value="FHA"/>
    <property type="match status" value="1"/>
</dbReference>
<feature type="region of interest" description="Disordered" evidence="17">
    <location>
        <begin position="913"/>
        <end position="947"/>
    </location>
</feature>
<dbReference type="PRINTS" id="PR00380">
    <property type="entry name" value="KINESINHEAVY"/>
</dbReference>
<dbReference type="PROSITE" id="PS50006">
    <property type="entry name" value="FHA_DOMAIN"/>
    <property type="match status" value="1"/>
</dbReference>
<evidence type="ECO:0000256" key="16">
    <source>
        <dbReference type="SAM" id="Coils"/>
    </source>
</evidence>
<evidence type="ECO:0000256" key="15">
    <source>
        <dbReference type="PROSITE-ProRule" id="PRU00283"/>
    </source>
</evidence>
<dbReference type="GO" id="GO:0005819">
    <property type="term" value="C:spindle"/>
    <property type="evidence" value="ECO:0007669"/>
    <property type="project" value="UniProtKB-SubCell"/>
</dbReference>
<dbReference type="CDD" id="cd01365">
    <property type="entry name" value="KISc_KIF1A_KIF1B"/>
    <property type="match status" value="1"/>
</dbReference>
<dbReference type="PANTHER" id="PTHR47117:SF3">
    <property type="entry name" value="KINESIN FAMILY MEMBER 14-LIKE"/>
    <property type="match status" value="1"/>
</dbReference>
<evidence type="ECO:0000259" key="18">
    <source>
        <dbReference type="PROSITE" id="PS50006"/>
    </source>
</evidence>
<dbReference type="PROSITE" id="PS00411">
    <property type="entry name" value="KINESIN_MOTOR_1"/>
    <property type="match status" value="1"/>
</dbReference>
<dbReference type="PANTHER" id="PTHR47117">
    <property type="entry name" value="STAR-RELATED LIPID TRANSFER PROTEIN 9"/>
    <property type="match status" value="1"/>
</dbReference>
<dbReference type="GO" id="GO:0005874">
    <property type="term" value="C:microtubule"/>
    <property type="evidence" value="ECO:0007669"/>
    <property type="project" value="UniProtKB-KW"/>
</dbReference>
<keyword evidence="4" id="KW-0963">Cytoplasm</keyword>
<keyword evidence="10 15" id="KW-0505">Motor protein</keyword>
<protein>
    <recommendedName>
        <fullName evidence="14">Kinesin-like protein KIF14</fullName>
    </recommendedName>
</protein>
<evidence type="ECO:0000256" key="14">
    <source>
        <dbReference type="ARBA" id="ARBA00073220"/>
    </source>
</evidence>
<evidence type="ECO:0000256" key="8">
    <source>
        <dbReference type="ARBA" id="ARBA00022840"/>
    </source>
</evidence>
<dbReference type="InterPro" id="IPR019821">
    <property type="entry name" value="Kinesin_motor_CS"/>
</dbReference>
<dbReference type="GO" id="GO:0051017">
    <property type="term" value="P:actin filament bundle assembly"/>
    <property type="evidence" value="ECO:0000314"/>
    <property type="project" value="CACAO"/>
</dbReference>
<proteinExistence type="evidence at transcript level"/>
<dbReference type="PROSITE" id="PS50067">
    <property type="entry name" value="KINESIN_MOTOR_2"/>
    <property type="match status" value="1"/>
</dbReference>
<comment type="subunit">
    <text evidence="13">Directly interacts with PRC1 within a complex also containing KIF4A, KIF20A and KIF23; targets to the central spindle. Directly interacts with CIT depending on the activation state of the kinase (stronger interaction with the kinase-dead form); targets to the midbody. Interacts with ARRB2; the interaction is detected in the nucleus upon OR1D2 stimulation. Interacts with AKT1; the interaction is detected in the plasma membrane upon INS stimulation and promotes AKT1 phosphorylation. Interacts with SVIL; at midbody during cytokinesis. Interacts with RADIL (via PDZ domain); recruits RADIL to the microtubule network restricting RADIL from interaction with activated RAP1A.</text>
</comment>
<feature type="domain" description="Kinesin motor" evidence="19">
    <location>
        <begin position="281"/>
        <end position="625"/>
    </location>
</feature>
<dbReference type="CDD" id="cd22707">
    <property type="entry name" value="FHA_KIF14"/>
    <property type="match status" value="1"/>
</dbReference>
<reference evidence="20" key="1">
    <citation type="journal article" date="2013" name="EMBO J.">
        <title>The nuclear F-actin interactome of Xenopus oocytes reveals an actin-bundling kinesin that is essential for meiotic cytokinesis.</title>
        <authorList>
            <person name="Samwer M."/>
            <person name="Dehne H.J."/>
            <person name="Spira F."/>
            <person name="Kollmar M."/>
            <person name="Gerlich D.W."/>
            <person name="Urlaub H."/>
            <person name="Gorlich D."/>
        </authorList>
    </citation>
    <scope>NUCLEOTIDE SEQUENCE</scope>
</reference>
<keyword evidence="6" id="KW-0493">Microtubule</keyword>
<dbReference type="InterPro" id="IPR001752">
    <property type="entry name" value="Kinesin_motor_dom"/>
</dbReference>
<dbReference type="FunFam" id="2.60.200.20:FF:000020">
    <property type="entry name" value="Kinesin family member 14"/>
    <property type="match status" value="1"/>
</dbReference>
<feature type="coiled-coil region" evidence="16">
    <location>
        <begin position="633"/>
        <end position="714"/>
    </location>
</feature>
<dbReference type="Gene3D" id="2.60.200.20">
    <property type="match status" value="1"/>
</dbReference>
<feature type="domain" description="FHA" evidence="18">
    <location>
        <begin position="749"/>
        <end position="800"/>
    </location>
</feature>
<dbReference type="InterPro" id="IPR008984">
    <property type="entry name" value="SMAD_FHA_dom_sf"/>
</dbReference>
<dbReference type="GO" id="GO:0003777">
    <property type="term" value="F:microtubule motor activity"/>
    <property type="evidence" value="ECO:0007669"/>
    <property type="project" value="InterPro"/>
</dbReference>
<evidence type="ECO:0000256" key="11">
    <source>
        <dbReference type="ARBA" id="ARBA00023212"/>
    </source>
</evidence>
<evidence type="ECO:0000256" key="5">
    <source>
        <dbReference type="ARBA" id="ARBA00022553"/>
    </source>
</evidence>
<name>R4JU55_XENLA</name>
<dbReference type="InterPro" id="IPR032405">
    <property type="entry name" value="Kinesin_assoc"/>
</dbReference>
<evidence type="ECO:0000256" key="9">
    <source>
        <dbReference type="ARBA" id="ARBA00023054"/>
    </source>
</evidence>
<accession>R4JU55</accession>
<dbReference type="GO" id="GO:0005524">
    <property type="term" value="F:ATP binding"/>
    <property type="evidence" value="ECO:0007669"/>
    <property type="project" value="UniProtKB-UniRule"/>
</dbReference>
<evidence type="ECO:0000256" key="6">
    <source>
        <dbReference type="ARBA" id="ARBA00022701"/>
    </source>
</evidence>
<comment type="subcellular location">
    <subcellularLocation>
        <location evidence="2">Cytoplasm</location>
        <location evidence="2">Cytoskeleton</location>
        <location evidence="2">Spindle</location>
    </subcellularLocation>
    <subcellularLocation>
        <location evidence="3">Midbody</location>
    </subcellularLocation>
    <subcellularLocation>
        <location evidence="1">Nucleus</location>
    </subcellularLocation>
</comment>
<evidence type="ECO:0000256" key="1">
    <source>
        <dbReference type="ARBA" id="ARBA00004123"/>
    </source>
</evidence>
<dbReference type="InterPro" id="IPR056523">
    <property type="entry name" value="4HB_KIF14"/>
</dbReference>
<keyword evidence="7 15" id="KW-0547">Nucleotide-binding</keyword>
<evidence type="ECO:0000259" key="19">
    <source>
        <dbReference type="PROSITE" id="PS50067"/>
    </source>
</evidence>
<dbReference type="Pfam" id="PF00498">
    <property type="entry name" value="FHA"/>
    <property type="match status" value="1"/>
</dbReference>
<dbReference type="GO" id="GO:0030496">
    <property type="term" value="C:midbody"/>
    <property type="evidence" value="ECO:0007669"/>
    <property type="project" value="UniProtKB-SubCell"/>
</dbReference>
<keyword evidence="12" id="KW-0539">Nucleus</keyword>
<dbReference type="InterPro" id="IPR036961">
    <property type="entry name" value="Kinesin_motor_dom_sf"/>
</dbReference>
<dbReference type="Pfam" id="PF23313">
    <property type="entry name" value="4HB_KIF14"/>
    <property type="match status" value="1"/>
</dbReference>
<evidence type="ECO:0000256" key="12">
    <source>
        <dbReference type="ARBA" id="ARBA00023242"/>
    </source>
</evidence>
<evidence type="ECO:0000256" key="10">
    <source>
        <dbReference type="ARBA" id="ARBA00023175"/>
    </source>
</evidence>
<evidence type="ECO:0000256" key="2">
    <source>
        <dbReference type="ARBA" id="ARBA00004186"/>
    </source>
</evidence>
<keyword evidence="11" id="KW-0206">Cytoskeleton</keyword>
<dbReference type="Pfam" id="PF00225">
    <property type="entry name" value="Kinesin"/>
    <property type="match status" value="1"/>
</dbReference>
<feature type="binding site" evidence="15">
    <location>
        <begin position="370"/>
        <end position="377"/>
    </location>
    <ligand>
        <name>ATP</name>
        <dbReference type="ChEBI" id="CHEBI:30616"/>
    </ligand>
</feature>
<dbReference type="GO" id="GO:0043066">
    <property type="term" value="P:negative regulation of apoptotic process"/>
    <property type="evidence" value="ECO:0007669"/>
    <property type="project" value="UniProtKB-ARBA"/>
</dbReference>
<dbReference type="InterPro" id="IPR000253">
    <property type="entry name" value="FHA_dom"/>
</dbReference>
<dbReference type="GO" id="GO:0005634">
    <property type="term" value="C:nucleus"/>
    <property type="evidence" value="ECO:0007669"/>
    <property type="project" value="UniProtKB-SubCell"/>
</dbReference>
<dbReference type="FunFam" id="3.40.850.10:FF:000042">
    <property type="entry name" value="Kinesin family member 14"/>
    <property type="match status" value="1"/>
</dbReference>
<evidence type="ECO:0000256" key="17">
    <source>
        <dbReference type="SAM" id="MobiDB-lite"/>
    </source>
</evidence>
<dbReference type="SUPFAM" id="SSF49879">
    <property type="entry name" value="SMAD/FHA domain"/>
    <property type="match status" value="1"/>
</dbReference>
<dbReference type="SUPFAM" id="SSF52540">
    <property type="entry name" value="P-loop containing nucleoside triphosphate hydrolases"/>
    <property type="match status" value="1"/>
</dbReference>
<evidence type="ECO:0000313" key="20">
    <source>
        <dbReference type="EMBL" id="AGK93041.1"/>
    </source>
</evidence>
<evidence type="ECO:0000256" key="13">
    <source>
        <dbReference type="ARBA" id="ARBA00064520"/>
    </source>
</evidence>
<evidence type="ECO:0000256" key="3">
    <source>
        <dbReference type="ARBA" id="ARBA00004214"/>
    </source>
</evidence>
<feature type="compositionally biased region" description="Basic and acidic residues" evidence="17">
    <location>
        <begin position="924"/>
        <end position="937"/>
    </location>
</feature>
<organism evidence="20">
    <name type="scientific">Xenopus laevis</name>
    <name type="common">African clawed frog</name>
    <dbReference type="NCBI Taxonomy" id="8355"/>
    <lineage>
        <taxon>Eukaryota</taxon>
        <taxon>Metazoa</taxon>
        <taxon>Chordata</taxon>
        <taxon>Craniata</taxon>
        <taxon>Vertebrata</taxon>
        <taxon>Euteleostomi</taxon>
        <taxon>Amphibia</taxon>
        <taxon>Batrachia</taxon>
        <taxon>Anura</taxon>
        <taxon>Pipoidea</taxon>
        <taxon>Pipidae</taxon>
        <taxon>Xenopodinae</taxon>
        <taxon>Xenopus</taxon>
        <taxon>Xenopus</taxon>
    </lineage>
</organism>
<dbReference type="Gene3D" id="3.40.850.10">
    <property type="entry name" value="Kinesin motor domain"/>
    <property type="match status" value="1"/>
</dbReference>
<keyword evidence="8 15" id="KW-0067">ATP-binding</keyword>
<dbReference type="Pfam" id="PF16183">
    <property type="entry name" value="Kinesin_assoc"/>
    <property type="match status" value="1"/>
</dbReference>
<dbReference type="EMBL" id="KC342235">
    <property type="protein sequence ID" value="AGK93041.1"/>
    <property type="molecule type" value="mRNA"/>
</dbReference>
<gene>
    <name evidence="20" type="primary">NabKin</name>
</gene>
<evidence type="ECO:0000256" key="4">
    <source>
        <dbReference type="ARBA" id="ARBA00022490"/>
    </source>
</evidence>
<evidence type="ECO:0000256" key="7">
    <source>
        <dbReference type="ARBA" id="ARBA00022741"/>
    </source>
</evidence>
<keyword evidence="5" id="KW-0597">Phosphoprotein</keyword>
<dbReference type="InterPro" id="IPR027417">
    <property type="entry name" value="P-loop_NTPase"/>
</dbReference>
<dbReference type="GO" id="GO:0008017">
    <property type="term" value="F:microtubule binding"/>
    <property type="evidence" value="ECO:0007669"/>
    <property type="project" value="InterPro"/>
</dbReference>
<keyword evidence="9 16" id="KW-0175">Coiled coil</keyword>